<feature type="domain" description="Carboxymuconolactone decarboxylase-like" evidence="1">
    <location>
        <begin position="75"/>
        <end position="139"/>
    </location>
</feature>
<keyword evidence="3" id="KW-1185">Reference proteome</keyword>
<dbReference type="PANTHER" id="PTHR35446">
    <property type="entry name" value="SI:CH211-175M2.5"/>
    <property type="match status" value="1"/>
</dbReference>
<proteinExistence type="predicted"/>
<dbReference type="Gene3D" id="1.20.1290.10">
    <property type="entry name" value="AhpD-like"/>
    <property type="match status" value="1"/>
</dbReference>
<dbReference type="GO" id="GO:0051920">
    <property type="term" value="F:peroxiredoxin activity"/>
    <property type="evidence" value="ECO:0007669"/>
    <property type="project" value="InterPro"/>
</dbReference>
<organism evidence="2 3">
    <name type="scientific">Blastomonas natatoria</name>
    <dbReference type="NCBI Taxonomy" id="34015"/>
    <lineage>
        <taxon>Bacteria</taxon>
        <taxon>Pseudomonadati</taxon>
        <taxon>Pseudomonadota</taxon>
        <taxon>Alphaproteobacteria</taxon>
        <taxon>Sphingomonadales</taxon>
        <taxon>Sphingomonadaceae</taxon>
        <taxon>Blastomonas</taxon>
    </lineage>
</organism>
<name>A0A2V3V9E5_9SPHN</name>
<dbReference type="EMBL" id="QJJM01000002">
    <property type="protein sequence ID" value="PXW78403.1"/>
    <property type="molecule type" value="Genomic_DNA"/>
</dbReference>
<dbReference type="AlphaFoldDB" id="A0A2V3V9E5"/>
<evidence type="ECO:0000313" key="2">
    <source>
        <dbReference type="EMBL" id="PXW78403.1"/>
    </source>
</evidence>
<dbReference type="InterPro" id="IPR003779">
    <property type="entry name" value="CMD-like"/>
</dbReference>
<accession>A0A2V3V9E5</accession>
<evidence type="ECO:0000313" key="3">
    <source>
        <dbReference type="Proteomes" id="UP000248014"/>
    </source>
</evidence>
<comment type="caution">
    <text evidence="2">The sequence shown here is derived from an EMBL/GenBank/DDBJ whole genome shotgun (WGS) entry which is preliminary data.</text>
</comment>
<dbReference type="SUPFAM" id="SSF69118">
    <property type="entry name" value="AhpD-like"/>
    <property type="match status" value="1"/>
</dbReference>
<sequence length="226" mass="24500">MLAPADIYCNVLECPNSGLAAATKGWANRRQDMTAFTIHSIDTAPAGSKDRLAAVKKGWGFIPKLQATLAESPVALKAYDDLFGLIAAEATLTPAEQQVVYQAINVFHGCEYCASGHTFLSRKAGVPEDVIQAIRTLQPITDARLQALRVFAETVAEQRGFAGDAAVDAFLAAGFSKAQVLEVVTIIATKVISNYTNHLTHTPLEDFMNDPALRWEDPKGRTPRRD</sequence>
<gene>
    <name evidence="2" type="ORF">C7451_10273</name>
</gene>
<dbReference type="PANTHER" id="PTHR35446:SF3">
    <property type="entry name" value="CMD DOMAIN-CONTAINING PROTEIN"/>
    <property type="match status" value="1"/>
</dbReference>
<reference evidence="2 3" key="1">
    <citation type="submission" date="2018-05" db="EMBL/GenBank/DDBJ databases">
        <title>Genomic Encyclopedia of Type Strains, Phase IV (KMG-IV): sequencing the most valuable type-strain genomes for metagenomic binning, comparative biology and taxonomic classification.</title>
        <authorList>
            <person name="Goeker M."/>
        </authorList>
    </citation>
    <scope>NUCLEOTIDE SEQUENCE [LARGE SCALE GENOMIC DNA]</scope>
    <source>
        <strain evidence="2 3">DSM 3183</strain>
    </source>
</reference>
<evidence type="ECO:0000259" key="1">
    <source>
        <dbReference type="Pfam" id="PF02627"/>
    </source>
</evidence>
<dbReference type="Proteomes" id="UP000248014">
    <property type="component" value="Unassembled WGS sequence"/>
</dbReference>
<keyword evidence="2" id="KW-0560">Oxidoreductase</keyword>
<dbReference type="InterPro" id="IPR029032">
    <property type="entry name" value="AhpD-like"/>
</dbReference>
<keyword evidence="2" id="KW-0575">Peroxidase</keyword>
<protein>
    <submittedName>
        <fullName evidence="2">Putative peroxidase-related enzyme</fullName>
    </submittedName>
</protein>
<dbReference type="Pfam" id="PF02627">
    <property type="entry name" value="CMD"/>
    <property type="match status" value="1"/>
</dbReference>